<dbReference type="EMBL" id="SRKY01000001">
    <property type="protein sequence ID" value="THH38970.1"/>
    <property type="molecule type" value="Genomic_DNA"/>
</dbReference>
<dbReference type="GO" id="GO:0016740">
    <property type="term" value="F:transferase activity"/>
    <property type="evidence" value="ECO:0007669"/>
    <property type="project" value="UniProtKB-KW"/>
</dbReference>
<reference evidence="1 2" key="1">
    <citation type="submission" date="2019-04" db="EMBL/GenBank/DDBJ databases">
        <title>Shimia ponticola sp. nov., isolated from seawater.</title>
        <authorList>
            <person name="Kim Y.-O."/>
            <person name="Yoon J.-H."/>
        </authorList>
    </citation>
    <scope>NUCLEOTIDE SEQUENCE [LARGE SCALE GENOMIC DNA]</scope>
    <source>
        <strain evidence="1 2">MYP11</strain>
    </source>
</reference>
<proteinExistence type="predicted"/>
<organism evidence="1 2">
    <name type="scientific">Aliishimia ponticola</name>
    <dbReference type="NCBI Taxonomy" id="2499833"/>
    <lineage>
        <taxon>Bacteria</taxon>
        <taxon>Pseudomonadati</taxon>
        <taxon>Pseudomonadota</taxon>
        <taxon>Alphaproteobacteria</taxon>
        <taxon>Rhodobacterales</taxon>
        <taxon>Paracoccaceae</taxon>
        <taxon>Aliishimia</taxon>
    </lineage>
</organism>
<keyword evidence="2" id="KW-1185">Reference proteome</keyword>
<sequence>MVTPTPPDLPPAPSPRWGIVTTVKAPPARIAEFCAYHLRAGAAHITLCLDDPNGDVPAPVAAHPRITLQRCDAQHWRDLTGKRPEKHQQRQTLNATWAYRQSGRRLDWIAHIDVDEFITAPAPIADMLGTVAAEQFCLRLRPMEPLAGAPGLFKSSVPRGPDRDRILQDLYPDWADLLQGGLLSHTAGKLFVRTGARNIRLRIHNVFQGQVRNPAMTEIAQMRLAHMHAPNCDAFLHAYRFRLTRGSYRAELAPNRPREQGGVTLHELLSQIEIDSGEDGLRQFYDQVCTAHPALLEELERHGLLHRADLQLEEAVTAIFSSKI</sequence>
<gene>
    <name evidence="1" type="ORF">E4Z66_05275</name>
</gene>
<protein>
    <submittedName>
        <fullName evidence="1">Glycosyltransferase family 2 protein</fullName>
    </submittedName>
</protein>
<dbReference type="Proteomes" id="UP000306602">
    <property type="component" value="Unassembled WGS sequence"/>
</dbReference>
<comment type="caution">
    <text evidence="1">The sequence shown here is derived from an EMBL/GenBank/DDBJ whole genome shotgun (WGS) entry which is preliminary data.</text>
</comment>
<accession>A0A4S4NRW4</accession>
<evidence type="ECO:0000313" key="2">
    <source>
        <dbReference type="Proteomes" id="UP000306602"/>
    </source>
</evidence>
<dbReference type="RefSeq" id="WP_136461889.1">
    <property type="nucleotide sequence ID" value="NZ_SRKY01000001.1"/>
</dbReference>
<dbReference type="AlphaFoldDB" id="A0A4S4NRW4"/>
<evidence type="ECO:0000313" key="1">
    <source>
        <dbReference type="EMBL" id="THH38970.1"/>
    </source>
</evidence>
<dbReference type="OrthoDB" id="7203640at2"/>
<name>A0A4S4NRW4_9RHOB</name>
<dbReference type="Pfam" id="PF13704">
    <property type="entry name" value="Glyco_tranf_2_4"/>
    <property type="match status" value="1"/>
</dbReference>
<keyword evidence="1" id="KW-0808">Transferase</keyword>